<dbReference type="EMBL" id="VANI01000004">
    <property type="protein sequence ID" value="TLM79281.1"/>
    <property type="molecule type" value="Genomic_DNA"/>
</dbReference>
<dbReference type="RefSeq" id="WP_138234453.1">
    <property type="nucleotide sequence ID" value="NZ_CP185860.1"/>
</dbReference>
<evidence type="ECO:0000313" key="1">
    <source>
        <dbReference type="EMBL" id="TLM79281.1"/>
    </source>
</evidence>
<gene>
    <name evidence="1" type="ORF">FDY93_04065</name>
</gene>
<reference evidence="1 2" key="1">
    <citation type="submission" date="2019-05" db="EMBL/GenBank/DDBJ databases">
        <title>Microbulbifer harenosus sp. nov., an alginate-degrading bacterium isolated from coastal sand.</title>
        <authorList>
            <person name="Huang H."/>
            <person name="Mo K."/>
            <person name="Bao S."/>
        </authorList>
    </citation>
    <scope>NUCLEOTIDE SEQUENCE [LARGE SCALE GENOMIC DNA]</scope>
    <source>
        <strain evidence="1 2">HB161719</strain>
    </source>
</reference>
<keyword evidence="2" id="KW-1185">Reference proteome</keyword>
<evidence type="ECO:0000313" key="2">
    <source>
        <dbReference type="Proteomes" id="UP000306791"/>
    </source>
</evidence>
<organism evidence="1 2">
    <name type="scientific">Microbulbifer harenosus</name>
    <dbReference type="NCBI Taxonomy" id="2576840"/>
    <lineage>
        <taxon>Bacteria</taxon>
        <taxon>Pseudomonadati</taxon>
        <taxon>Pseudomonadota</taxon>
        <taxon>Gammaproteobacteria</taxon>
        <taxon>Cellvibrionales</taxon>
        <taxon>Microbulbiferaceae</taxon>
        <taxon>Microbulbifer</taxon>
    </lineage>
</organism>
<accession>A0ABY2UND4</accession>
<protein>
    <submittedName>
        <fullName evidence="1">Uncharacterized protein</fullName>
    </submittedName>
</protein>
<dbReference type="Proteomes" id="UP000306791">
    <property type="component" value="Unassembled WGS sequence"/>
</dbReference>
<name>A0ABY2UND4_9GAMM</name>
<comment type="caution">
    <text evidence="1">The sequence shown here is derived from an EMBL/GenBank/DDBJ whole genome shotgun (WGS) entry which is preliminary data.</text>
</comment>
<sequence>MQLDDTKWKLLFDRGSSNAGRNVYIQERHLPRWEKLKREHVGNYYLTSLLREVRSLNALSGGYALRPAVLTMNGGQIQYIVNQKGDVHILLLNINESIRKPGGDQTSGLYQVNYNRQEKRWRTHTETQPKMELSHRWNNIHYATVSGKFKSKEEAGRLLPEHICNAYKGAIRPSEMEKPDNHYSLYWLNDTHKDSLQRDNLVSLIQQVQAAKVQVNWLVHGDGALTFVNALKVLETYPGLTRFQAQDEKIVLEHRRTMGLQGVYFSNPRGAGVTEKELKRLCDKVGLVLVGINRDARDMWNADSRKTALDKIGLISAKGVVGGPVAAAGLTAVIDSLDLGLDASTGMVAGAAVVGGGIVIAKDSLSTLGGYARSVQKSWGSTFGEGNKRWAN</sequence>
<proteinExistence type="predicted"/>